<feature type="domain" description="GIY-YIG" evidence="3">
    <location>
        <begin position="32"/>
        <end position="107"/>
    </location>
</feature>
<dbReference type="InterPro" id="IPR050190">
    <property type="entry name" value="UPF0213_domain"/>
</dbReference>
<dbReference type="InterPro" id="IPR000305">
    <property type="entry name" value="GIY-YIG_endonuc"/>
</dbReference>
<dbReference type="EMBL" id="JAYGIE010000095">
    <property type="protein sequence ID" value="MEA5479668.1"/>
    <property type="molecule type" value="Genomic_DNA"/>
</dbReference>
<evidence type="ECO:0000259" key="3">
    <source>
        <dbReference type="PROSITE" id="PS50164"/>
    </source>
</evidence>
<dbReference type="SUPFAM" id="SSF82771">
    <property type="entry name" value="GIY-YIG endonuclease"/>
    <property type="match status" value="1"/>
</dbReference>
<gene>
    <name evidence="4" type="ORF">VB774_18755</name>
</gene>
<comment type="caution">
    <text evidence="4">The sequence shown here is derived from an EMBL/GenBank/DDBJ whole genome shotgun (WGS) entry which is preliminary data.</text>
</comment>
<comment type="similarity">
    <text evidence="1">Belongs to the UPF0213 family.</text>
</comment>
<dbReference type="PROSITE" id="PS50164">
    <property type="entry name" value="GIY_YIG"/>
    <property type="match status" value="1"/>
</dbReference>
<dbReference type="RefSeq" id="WP_323262850.1">
    <property type="nucleotide sequence ID" value="NZ_JAYGIE010000095.1"/>
</dbReference>
<evidence type="ECO:0000313" key="4">
    <source>
        <dbReference type="EMBL" id="MEA5479668.1"/>
    </source>
</evidence>
<protein>
    <submittedName>
        <fullName evidence="4">GIY-YIG nuclease family protein</fullName>
    </submittedName>
</protein>
<reference evidence="4 5" key="1">
    <citation type="submission" date="2023-12" db="EMBL/GenBank/DDBJ databases">
        <title>Baltic Sea Cyanobacteria.</title>
        <authorList>
            <person name="Delbaje E."/>
            <person name="Fewer D.P."/>
            <person name="Shishido T.K."/>
        </authorList>
    </citation>
    <scope>NUCLEOTIDE SEQUENCE [LARGE SCALE GENOMIC DNA]</scope>
    <source>
        <strain evidence="4 5">UHCC 0370</strain>
    </source>
</reference>
<evidence type="ECO:0000256" key="2">
    <source>
        <dbReference type="SAM" id="MobiDB-lite"/>
    </source>
</evidence>
<feature type="region of interest" description="Disordered" evidence="2">
    <location>
        <begin position="142"/>
        <end position="161"/>
    </location>
</feature>
<dbReference type="PANTHER" id="PTHR34477">
    <property type="entry name" value="UPF0213 PROTEIN YHBQ"/>
    <property type="match status" value="1"/>
</dbReference>
<accession>A0ABU5TQ81</accession>
<organism evidence="4 5">
    <name type="scientific">Pseudanabaena galeata UHCC 0370</name>
    <dbReference type="NCBI Taxonomy" id="3110310"/>
    <lineage>
        <taxon>Bacteria</taxon>
        <taxon>Bacillati</taxon>
        <taxon>Cyanobacteriota</taxon>
        <taxon>Cyanophyceae</taxon>
        <taxon>Pseudanabaenales</taxon>
        <taxon>Pseudanabaenaceae</taxon>
        <taxon>Pseudanabaena</taxon>
    </lineage>
</organism>
<dbReference type="InterPro" id="IPR035901">
    <property type="entry name" value="GIY-YIG_endonuc_sf"/>
</dbReference>
<dbReference type="PANTHER" id="PTHR34477:SF1">
    <property type="entry name" value="UPF0213 PROTEIN YHBQ"/>
    <property type="match status" value="1"/>
</dbReference>
<dbReference type="Gene3D" id="3.40.1440.10">
    <property type="entry name" value="GIY-YIG endonuclease"/>
    <property type="match status" value="1"/>
</dbReference>
<evidence type="ECO:0000313" key="5">
    <source>
        <dbReference type="Proteomes" id="UP001301388"/>
    </source>
</evidence>
<proteinExistence type="inferred from homology"/>
<dbReference type="CDD" id="cd10456">
    <property type="entry name" value="GIY-YIG_UPF0213"/>
    <property type="match status" value="1"/>
</dbReference>
<dbReference type="Proteomes" id="UP001301388">
    <property type="component" value="Unassembled WGS sequence"/>
</dbReference>
<dbReference type="Pfam" id="PF01541">
    <property type="entry name" value="GIY-YIG"/>
    <property type="match status" value="1"/>
</dbReference>
<keyword evidence="5" id="KW-1185">Reference proteome</keyword>
<evidence type="ECO:0000256" key="1">
    <source>
        <dbReference type="ARBA" id="ARBA00007435"/>
    </source>
</evidence>
<sequence length="161" mass="18194">MDNWSVYVVDGFGYAQPSGDRSGNGYLRKNSTMAHMYILECVDGSYYTGSTTDLERRFEQHQRGEGARHTAKRLPVKLVYCEFYDRVADAFAREKQVQGWTRKKKEALIAGDTNLLHEFAACQNESHYSRYGFDFAQPSVSSSLSEVEGTVNEADKSPPRG</sequence>
<name>A0ABU5TQ81_9CYAN</name>